<dbReference type="AlphaFoldDB" id="A0AAD7N7G3"/>
<dbReference type="EMBL" id="JARJLG010000089">
    <property type="protein sequence ID" value="KAJ7748547.1"/>
    <property type="molecule type" value="Genomic_DNA"/>
</dbReference>
<dbReference type="Proteomes" id="UP001215280">
    <property type="component" value="Unassembled WGS sequence"/>
</dbReference>
<protein>
    <submittedName>
        <fullName evidence="1">Uncharacterized protein</fullName>
    </submittedName>
</protein>
<organism evidence="1 2">
    <name type="scientific">Mycena maculata</name>
    <dbReference type="NCBI Taxonomy" id="230809"/>
    <lineage>
        <taxon>Eukaryota</taxon>
        <taxon>Fungi</taxon>
        <taxon>Dikarya</taxon>
        <taxon>Basidiomycota</taxon>
        <taxon>Agaricomycotina</taxon>
        <taxon>Agaricomycetes</taxon>
        <taxon>Agaricomycetidae</taxon>
        <taxon>Agaricales</taxon>
        <taxon>Marasmiineae</taxon>
        <taxon>Mycenaceae</taxon>
        <taxon>Mycena</taxon>
    </lineage>
</organism>
<name>A0AAD7N7G3_9AGAR</name>
<comment type="caution">
    <text evidence="1">The sequence shown here is derived from an EMBL/GenBank/DDBJ whole genome shotgun (WGS) entry which is preliminary data.</text>
</comment>
<keyword evidence="2" id="KW-1185">Reference proteome</keyword>
<proteinExistence type="predicted"/>
<evidence type="ECO:0000313" key="2">
    <source>
        <dbReference type="Proteomes" id="UP001215280"/>
    </source>
</evidence>
<sequence length="100" mass="11046">MLRSLRNIAMKSGGSLHHANFQGRRIHRDFPEHDGIRKLAGDVGGAETIELAGPFHSGGSGIDKYERLTGLVRDENGNQLYFYSNSDKAFTSPGIPHWPI</sequence>
<accession>A0AAD7N7G3</accession>
<gene>
    <name evidence="1" type="ORF">DFH07DRAFT_962129</name>
</gene>
<evidence type="ECO:0000313" key="1">
    <source>
        <dbReference type="EMBL" id="KAJ7748547.1"/>
    </source>
</evidence>
<reference evidence="1" key="1">
    <citation type="submission" date="2023-03" db="EMBL/GenBank/DDBJ databases">
        <title>Massive genome expansion in bonnet fungi (Mycena s.s.) driven by repeated elements and novel gene families across ecological guilds.</title>
        <authorList>
            <consortium name="Lawrence Berkeley National Laboratory"/>
            <person name="Harder C.B."/>
            <person name="Miyauchi S."/>
            <person name="Viragh M."/>
            <person name="Kuo A."/>
            <person name="Thoen E."/>
            <person name="Andreopoulos B."/>
            <person name="Lu D."/>
            <person name="Skrede I."/>
            <person name="Drula E."/>
            <person name="Henrissat B."/>
            <person name="Morin E."/>
            <person name="Kohler A."/>
            <person name="Barry K."/>
            <person name="LaButti K."/>
            <person name="Morin E."/>
            <person name="Salamov A."/>
            <person name="Lipzen A."/>
            <person name="Mereny Z."/>
            <person name="Hegedus B."/>
            <person name="Baldrian P."/>
            <person name="Stursova M."/>
            <person name="Weitz H."/>
            <person name="Taylor A."/>
            <person name="Grigoriev I.V."/>
            <person name="Nagy L.G."/>
            <person name="Martin F."/>
            <person name="Kauserud H."/>
        </authorList>
    </citation>
    <scope>NUCLEOTIDE SEQUENCE</scope>
    <source>
        <strain evidence="1">CBHHK188m</strain>
    </source>
</reference>